<dbReference type="PANTHER" id="PTHR39606:SF1">
    <property type="entry name" value="CELL SURFACE PROTEIN"/>
    <property type="match status" value="1"/>
</dbReference>
<feature type="compositionally biased region" description="Basic and acidic residues" evidence="1">
    <location>
        <begin position="93"/>
        <end position="104"/>
    </location>
</feature>
<feature type="region of interest" description="Disordered" evidence="1">
    <location>
        <begin position="161"/>
        <end position="205"/>
    </location>
</feature>
<feature type="compositionally biased region" description="Basic and acidic residues" evidence="1">
    <location>
        <begin position="185"/>
        <end position="197"/>
    </location>
</feature>
<dbReference type="OrthoDB" id="2590867at2759"/>
<name>A0A5N6ZAF7_9EURO</name>
<evidence type="ECO:0000313" key="3">
    <source>
        <dbReference type="Proteomes" id="UP000327118"/>
    </source>
</evidence>
<accession>A0A5N6ZAF7</accession>
<dbReference type="PANTHER" id="PTHR39606">
    <property type="entry name" value="SURFACE PROTEIN, PUTATIVE-RELATED"/>
    <property type="match status" value="1"/>
</dbReference>
<sequence length="205" mass="21361">MSGMIHKVKEAITGHPTNSNTSTNHGPHDSNVANKLDPRVDSDRDHRAAHHAGTNGAQQDPFGAAGGVNAPYNTAGSRFTNTGPHDSNVANKIDPRVDSDDNRVRRQALGGAHGPYSSNMANKLDPLVDSNRDNRAAGIGATGTMGTGAYTSSGTHGYGTGTMGTGTGTTHSTAGLHSSNLANKLDPRVDSDLDNRRNVHTQYGL</sequence>
<keyword evidence="3" id="KW-1185">Reference proteome</keyword>
<evidence type="ECO:0000313" key="2">
    <source>
        <dbReference type="EMBL" id="KAE8354408.1"/>
    </source>
</evidence>
<evidence type="ECO:0008006" key="4">
    <source>
        <dbReference type="Google" id="ProtNLM"/>
    </source>
</evidence>
<proteinExistence type="predicted"/>
<dbReference type="Proteomes" id="UP000327118">
    <property type="component" value="Unassembled WGS sequence"/>
</dbReference>
<dbReference type="EMBL" id="ML739073">
    <property type="protein sequence ID" value="KAE8354408.1"/>
    <property type="molecule type" value="Genomic_DNA"/>
</dbReference>
<gene>
    <name evidence="2" type="ORF">BDV28DRAFT_131067</name>
</gene>
<feature type="compositionally biased region" description="Polar residues" evidence="1">
    <location>
        <begin position="15"/>
        <end position="25"/>
    </location>
</feature>
<feature type="compositionally biased region" description="Basic and acidic residues" evidence="1">
    <location>
        <begin position="36"/>
        <end position="46"/>
    </location>
</feature>
<reference evidence="3" key="1">
    <citation type="submission" date="2019-04" db="EMBL/GenBank/DDBJ databases">
        <title>Friends and foes A comparative genomics studyof 23 Aspergillus species from section Flavi.</title>
        <authorList>
            <consortium name="DOE Joint Genome Institute"/>
            <person name="Kjaerbolling I."/>
            <person name="Vesth T."/>
            <person name="Frisvad J.C."/>
            <person name="Nybo J.L."/>
            <person name="Theobald S."/>
            <person name="Kildgaard S."/>
            <person name="Isbrandt T."/>
            <person name="Kuo A."/>
            <person name="Sato A."/>
            <person name="Lyhne E.K."/>
            <person name="Kogle M.E."/>
            <person name="Wiebenga A."/>
            <person name="Kun R.S."/>
            <person name="Lubbers R.J."/>
            <person name="Makela M.R."/>
            <person name="Barry K."/>
            <person name="Chovatia M."/>
            <person name="Clum A."/>
            <person name="Daum C."/>
            <person name="Haridas S."/>
            <person name="He G."/>
            <person name="LaButti K."/>
            <person name="Lipzen A."/>
            <person name="Mondo S."/>
            <person name="Riley R."/>
            <person name="Salamov A."/>
            <person name="Simmons B.A."/>
            <person name="Magnuson J.K."/>
            <person name="Henrissat B."/>
            <person name="Mortensen U.H."/>
            <person name="Larsen T.O."/>
            <person name="Devries R.P."/>
            <person name="Grigoriev I.V."/>
            <person name="Machida M."/>
            <person name="Baker S.E."/>
            <person name="Andersen M.R."/>
        </authorList>
    </citation>
    <scope>NUCLEOTIDE SEQUENCE [LARGE SCALE GENOMIC DNA]</scope>
    <source>
        <strain evidence="3">CBS 553.77</strain>
    </source>
</reference>
<protein>
    <recommendedName>
        <fullName evidence="4">Cell surface protein</fullName>
    </recommendedName>
</protein>
<evidence type="ECO:0000256" key="1">
    <source>
        <dbReference type="SAM" id="MobiDB-lite"/>
    </source>
</evidence>
<organism evidence="2 3">
    <name type="scientific">Aspergillus coremiiformis</name>
    <dbReference type="NCBI Taxonomy" id="138285"/>
    <lineage>
        <taxon>Eukaryota</taxon>
        <taxon>Fungi</taxon>
        <taxon>Dikarya</taxon>
        <taxon>Ascomycota</taxon>
        <taxon>Pezizomycotina</taxon>
        <taxon>Eurotiomycetes</taxon>
        <taxon>Eurotiomycetidae</taxon>
        <taxon>Eurotiales</taxon>
        <taxon>Aspergillaceae</taxon>
        <taxon>Aspergillus</taxon>
        <taxon>Aspergillus subgen. Circumdati</taxon>
    </lineage>
</organism>
<feature type="compositionally biased region" description="Polar residues" evidence="1">
    <location>
        <begin position="71"/>
        <end position="90"/>
    </location>
</feature>
<feature type="region of interest" description="Disordered" evidence="1">
    <location>
        <begin position="13"/>
        <end position="132"/>
    </location>
</feature>
<dbReference type="AlphaFoldDB" id="A0A5N6ZAF7"/>